<keyword evidence="2 6" id="KW-0812">Transmembrane</keyword>
<dbReference type="OrthoDB" id="444631at2759"/>
<comment type="subcellular location">
    <subcellularLocation>
        <location evidence="1">Membrane</location>
        <topology evidence="1">Multi-pass membrane protein</topology>
    </subcellularLocation>
</comment>
<feature type="domain" description="Rhodopsin" evidence="7">
    <location>
        <begin position="24"/>
        <end position="256"/>
    </location>
</feature>
<dbReference type="Proteomes" id="UP000777438">
    <property type="component" value="Unassembled WGS sequence"/>
</dbReference>
<feature type="transmembrane region" description="Helical" evidence="6">
    <location>
        <begin position="42"/>
        <end position="62"/>
    </location>
</feature>
<organism evidence="8 9">
    <name type="scientific">Thelonectria olida</name>
    <dbReference type="NCBI Taxonomy" id="1576542"/>
    <lineage>
        <taxon>Eukaryota</taxon>
        <taxon>Fungi</taxon>
        <taxon>Dikarya</taxon>
        <taxon>Ascomycota</taxon>
        <taxon>Pezizomycotina</taxon>
        <taxon>Sordariomycetes</taxon>
        <taxon>Hypocreomycetidae</taxon>
        <taxon>Hypocreales</taxon>
        <taxon>Nectriaceae</taxon>
        <taxon>Thelonectria</taxon>
    </lineage>
</organism>
<reference evidence="8 9" key="1">
    <citation type="journal article" date="2021" name="Nat. Commun.">
        <title>Genetic determinants of endophytism in the Arabidopsis root mycobiome.</title>
        <authorList>
            <person name="Mesny F."/>
            <person name="Miyauchi S."/>
            <person name="Thiergart T."/>
            <person name="Pickel B."/>
            <person name="Atanasova L."/>
            <person name="Karlsson M."/>
            <person name="Huettel B."/>
            <person name="Barry K.W."/>
            <person name="Haridas S."/>
            <person name="Chen C."/>
            <person name="Bauer D."/>
            <person name="Andreopoulos W."/>
            <person name="Pangilinan J."/>
            <person name="LaButti K."/>
            <person name="Riley R."/>
            <person name="Lipzen A."/>
            <person name="Clum A."/>
            <person name="Drula E."/>
            <person name="Henrissat B."/>
            <person name="Kohler A."/>
            <person name="Grigoriev I.V."/>
            <person name="Martin F.M."/>
            <person name="Hacquard S."/>
        </authorList>
    </citation>
    <scope>NUCLEOTIDE SEQUENCE [LARGE SCALE GENOMIC DNA]</scope>
    <source>
        <strain evidence="8 9">MPI-CAGE-CH-0241</strain>
    </source>
</reference>
<dbReference type="EMBL" id="JAGPYM010000015">
    <property type="protein sequence ID" value="KAH6886884.1"/>
    <property type="molecule type" value="Genomic_DNA"/>
</dbReference>
<feature type="transmembrane region" description="Helical" evidence="6">
    <location>
        <begin position="168"/>
        <end position="186"/>
    </location>
</feature>
<comment type="similarity">
    <text evidence="5">Belongs to the SAT4 family.</text>
</comment>
<sequence>MVSSHVVISIEWTFLALSYVLVIARIYVRLCMRRDRLHLSDGWLIAALAAAQGLVICDTLTYKMHAMDNFSITSVSLDKIRFATNYFFDVAMYLPKFSIISFYHNLVPPTHPGMRKALYVLTAITLVSALTTFFGDTFWCGPNPAVNWSKGEDACSVFASMELMRLNWSLNFITEVLNLVFPFPLIKEVKLPRRREKISLAIIFGLGLLTISVSVGRFITMLKLSNDISIYIWATAELCISIMVVALTALRPLLRKISSMISTSVSSSDNKSGYKLPSLEQRTQPKACVVRPESMIYWRSGEGSFHSRVVTTRPGESTESQVELNNLNRDKIIKTEEVLISREAYPNLGEEVDSRRFN</sequence>
<feature type="transmembrane region" description="Helical" evidence="6">
    <location>
        <begin position="118"/>
        <end position="139"/>
    </location>
</feature>
<evidence type="ECO:0000259" key="7">
    <source>
        <dbReference type="Pfam" id="PF20684"/>
    </source>
</evidence>
<dbReference type="InterPro" id="IPR049326">
    <property type="entry name" value="Rhodopsin_dom_fungi"/>
</dbReference>
<proteinExistence type="inferred from homology"/>
<keyword evidence="4 6" id="KW-0472">Membrane</keyword>
<evidence type="ECO:0000256" key="2">
    <source>
        <dbReference type="ARBA" id="ARBA00022692"/>
    </source>
</evidence>
<dbReference type="GO" id="GO:0016020">
    <property type="term" value="C:membrane"/>
    <property type="evidence" value="ECO:0007669"/>
    <property type="project" value="UniProtKB-SubCell"/>
</dbReference>
<dbReference type="PANTHER" id="PTHR33048:SF92">
    <property type="entry name" value="INTEGRAL MEMBRANE PROTEIN"/>
    <property type="match status" value="1"/>
</dbReference>
<dbReference type="AlphaFoldDB" id="A0A9P8W463"/>
<evidence type="ECO:0000256" key="5">
    <source>
        <dbReference type="ARBA" id="ARBA00038359"/>
    </source>
</evidence>
<feature type="transmembrane region" description="Helical" evidence="6">
    <location>
        <begin position="82"/>
        <end position="106"/>
    </location>
</feature>
<feature type="transmembrane region" description="Helical" evidence="6">
    <location>
        <begin position="12"/>
        <end position="30"/>
    </location>
</feature>
<dbReference type="InterPro" id="IPR052337">
    <property type="entry name" value="SAT4-like"/>
</dbReference>
<evidence type="ECO:0000256" key="6">
    <source>
        <dbReference type="SAM" id="Phobius"/>
    </source>
</evidence>
<keyword evidence="9" id="KW-1185">Reference proteome</keyword>
<feature type="transmembrane region" description="Helical" evidence="6">
    <location>
        <begin position="198"/>
        <end position="219"/>
    </location>
</feature>
<protein>
    <recommendedName>
        <fullName evidence="7">Rhodopsin domain-containing protein</fullName>
    </recommendedName>
</protein>
<gene>
    <name evidence="8" type="ORF">B0T10DRAFT_539133</name>
</gene>
<evidence type="ECO:0000256" key="1">
    <source>
        <dbReference type="ARBA" id="ARBA00004141"/>
    </source>
</evidence>
<evidence type="ECO:0000313" key="8">
    <source>
        <dbReference type="EMBL" id="KAH6886884.1"/>
    </source>
</evidence>
<evidence type="ECO:0000313" key="9">
    <source>
        <dbReference type="Proteomes" id="UP000777438"/>
    </source>
</evidence>
<evidence type="ECO:0000256" key="4">
    <source>
        <dbReference type="ARBA" id="ARBA00023136"/>
    </source>
</evidence>
<keyword evidence="3 6" id="KW-1133">Transmembrane helix</keyword>
<comment type="caution">
    <text evidence="8">The sequence shown here is derived from an EMBL/GenBank/DDBJ whole genome shotgun (WGS) entry which is preliminary data.</text>
</comment>
<evidence type="ECO:0000256" key="3">
    <source>
        <dbReference type="ARBA" id="ARBA00022989"/>
    </source>
</evidence>
<feature type="transmembrane region" description="Helical" evidence="6">
    <location>
        <begin position="231"/>
        <end position="250"/>
    </location>
</feature>
<dbReference type="Pfam" id="PF20684">
    <property type="entry name" value="Fung_rhodopsin"/>
    <property type="match status" value="1"/>
</dbReference>
<name>A0A9P8W463_9HYPO</name>
<dbReference type="PANTHER" id="PTHR33048">
    <property type="entry name" value="PTH11-LIKE INTEGRAL MEMBRANE PROTEIN (AFU_ORTHOLOGUE AFUA_5G11245)"/>
    <property type="match status" value="1"/>
</dbReference>
<accession>A0A9P8W463</accession>